<reference evidence="8" key="1">
    <citation type="journal article" date="2014" name="Front. Microbiol.">
        <title>High frequency of phylogenetically diverse reductive dehalogenase-homologous genes in deep subseafloor sedimentary metagenomes.</title>
        <authorList>
            <person name="Kawai M."/>
            <person name="Futagami T."/>
            <person name="Toyoda A."/>
            <person name="Takaki Y."/>
            <person name="Nishi S."/>
            <person name="Hori S."/>
            <person name="Arai W."/>
            <person name="Tsubouchi T."/>
            <person name="Morono Y."/>
            <person name="Uchiyama I."/>
            <person name="Ito T."/>
            <person name="Fujiyama A."/>
            <person name="Inagaki F."/>
            <person name="Takami H."/>
        </authorList>
    </citation>
    <scope>NUCLEOTIDE SEQUENCE</scope>
    <source>
        <strain evidence="8">Expedition CK06-06</strain>
    </source>
</reference>
<comment type="caution">
    <text evidence="8">The sequence shown here is derived from an EMBL/GenBank/DDBJ whole genome shotgun (WGS) entry which is preliminary data.</text>
</comment>
<feature type="non-terminal residue" evidence="8">
    <location>
        <position position="493"/>
    </location>
</feature>
<dbReference type="GO" id="GO:0051539">
    <property type="term" value="F:4 iron, 4 sulfur cluster binding"/>
    <property type="evidence" value="ECO:0007669"/>
    <property type="project" value="UniProtKB-KW"/>
</dbReference>
<keyword evidence="3" id="KW-0484">Methanogenesis</keyword>
<evidence type="ECO:0000256" key="5">
    <source>
        <dbReference type="ARBA" id="ARBA00023004"/>
    </source>
</evidence>
<sequence length="493" mass="54918">NNVVVSKDYKYMCSDNGANLIKDSIKKYKLNSVVIACCSPRMHENTFRGVVEDGGVNAFNLEIANVREQCSWAHDDKKRSTEKAKALVRGAVAKARLLESLNTSKISVNPNALVIGGGISGIQASLDLAEKGFKVYLVERKPSIGGRMAQLDKTFPTLDCSGCILTPKMMEVANNHNIDLITYSEIKNIDGNIGNYKVKIRKKPRYINLDKCTGCGDCVDACRLKDRISNEFDMGLGKRSAVYIPFPQAIPMKCTIDGKNCLMIKHGKCGKGPLCVEACEANAIDFSQKEEILEIEVGAIVVATGYDLLDPSKVYEYGYSQYKDVITSMEMERLISSSGPTSGEILCPSNNKIPKSITFILCVGSRDETSCTWCCRIGCMSALKQIYLIKEKFGNKIEINISYTDIRSFGKGYEEFYRKIRGENTNFFRGKPSDVRKTQDQLKMDIFDTTTNKLFEIKTDLVVLVPEIIPKTDSDDFSRILHISQSSDGFFLE</sequence>
<dbReference type="GO" id="GO:0016491">
    <property type="term" value="F:oxidoreductase activity"/>
    <property type="evidence" value="ECO:0007669"/>
    <property type="project" value="UniProtKB-KW"/>
</dbReference>
<evidence type="ECO:0000256" key="4">
    <source>
        <dbReference type="ARBA" id="ARBA00023002"/>
    </source>
</evidence>
<dbReference type="PANTHER" id="PTHR43498">
    <property type="entry name" value="FERREDOXIN:COB-COM HETERODISULFIDE REDUCTASE SUBUNIT A"/>
    <property type="match status" value="1"/>
</dbReference>
<dbReference type="FunFam" id="3.50.50.60:FF:000644">
    <property type="entry name" value="H(2):CoB-CoM heterodisulfide,ferredoxin reductase subunit A"/>
    <property type="match status" value="1"/>
</dbReference>
<keyword evidence="1" id="KW-0004">4Fe-4S</keyword>
<dbReference type="GO" id="GO:0015948">
    <property type="term" value="P:methanogenesis"/>
    <property type="evidence" value="ECO:0007669"/>
    <property type="project" value="UniProtKB-KW"/>
</dbReference>
<dbReference type="PROSITE" id="PS51379">
    <property type="entry name" value="4FE4S_FER_2"/>
    <property type="match status" value="1"/>
</dbReference>
<name>X0RRH3_9ZZZZ</name>
<dbReference type="InterPro" id="IPR036188">
    <property type="entry name" value="FAD/NAD-bd_sf"/>
</dbReference>
<dbReference type="Gene3D" id="3.30.70.20">
    <property type="match status" value="1"/>
</dbReference>
<gene>
    <name evidence="8" type="ORF">S01H1_05167</name>
</gene>
<evidence type="ECO:0000256" key="6">
    <source>
        <dbReference type="ARBA" id="ARBA00023014"/>
    </source>
</evidence>
<keyword evidence="4" id="KW-0560">Oxidoreductase</keyword>
<evidence type="ECO:0000256" key="1">
    <source>
        <dbReference type="ARBA" id="ARBA00022485"/>
    </source>
</evidence>
<evidence type="ECO:0000256" key="2">
    <source>
        <dbReference type="ARBA" id="ARBA00022723"/>
    </source>
</evidence>
<evidence type="ECO:0000259" key="7">
    <source>
        <dbReference type="PROSITE" id="PS51379"/>
    </source>
</evidence>
<feature type="non-terminal residue" evidence="8">
    <location>
        <position position="1"/>
    </location>
</feature>
<dbReference type="AlphaFoldDB" id="X0RRH3"/>
<protein>
    <recommendedName>
        <fullName evidence="7">4Fe-4S ferredoxin-type domain-containing protein</fullName>
    </recommendedName>
</protein>
<dbReference type="InterPro" id="IPR017896">
    <property type="entry name" value="4Fe4S_Fe-S-bd"/>
</dbReference>
<organism evidence="8">
    <name type="scientific">marine sediment metagenome</name>
    <dbReference type="NCBI Taxonomy" id="412755"/>
    <lineage>
        <taxon>unclassified sequences</taxon>
        <taxon>metagenomes</taxon>
        <taxon>ecological metagenomes</taxon>
    </lineage>
</organism>
<dbReference type="EMBL" id="BARS01002692">
    <property type="protein sequence ID" value="GAF71373.1"/>
    <property type="molecule type" value="Genomic_DNA"/>
</dbReference>
<dbReference type="SUPFAM" id="SSF51905">
    <property type="entry name" value="FAD/NAD(P)-binding domain"/>
    <property type="match status" value="1"/>
</dbReference>
<proteinExistence type="predicted"/>
<keyword evidence="2" id="KW-0479">Metal-binding</keyword>
<dbReference type="InterPro" id="IPR039650">
    <property type="entry name" value="HdrA-like"/>
</dbReference>
<feature type="domain" description="4Fe-4S ferredoxin-type" evidence="7">
    <location>
        <begin position="202"/>
        <end position="233"/>
    </location>
</feature>
<keyword evidence="5" id="KW-0408">Iron</keyword>
<dbReference type="GO" id="GO:0046872">
    <property type="term" value="F:metal ion binding"/>
    <property type="evidence" value="ECO:0007669"/>
    <property type="project" value="UniProtKB-KW"/>
</dbReference>
<dbReference type="Pfam" id="PF12831">
    <property type="entry name" value="FAD_oxidored"/>
    <property type="match status" value="1"/>
</dbReference>
<evidence type="ECO:0000256" key="3">
    <source>
        <dbReference type="ARBA" id="ARBA00022994"/>
    </source>
</evidence>
<accession>X0RRH3</accession>
<dbReference type="PANTHER" id="PTHR43498:SF1">
    <property type="entry name" value="COB--COM HETERODISULFIDE REDUCTASE IRON-SULFUR SUBUNIT A"/>
    <property type="match status" value="1"/>
</dbReference>
<dbReference type="Pfam" id="PF12797">
    <property type="entry name" value="Fer4_2"/>
    <property type="match status" value="1"/>
</dbReference>
<keyword evidence="6" id="KW-0411">Iron-sulfur</keyword>
<evidence type="ECO:0000313" key="8">
    <source>
        <dbReference type="EMBL" id="GAF71373.1"/>
    </source>
</evidence>
<dbReference type="Gene3D" id="3.40.50.720">
    <property type="entry name" value="NAD(P)-binding Rossmann-like Domain"/>
    <property type="match status" value="1"/>
</dbReference>